<dbReference type="NCBIfam" id="NF005162">
    <property type="entry name" value="PRK06638.1-1"/>
    <property type="match status" value="1"/>
</dbReference>
<dbReference type="EC" id="7.1.1.-" evidence="13"/>
<evidence type="ECO:0000313" key="14">
    <source>
        <dbReference type="EMBL" id="QCI22619.1"/>
    </source>
</evidence>
<protein>
    <recommendedName>
        <fullName evidence="3 13">NADH-quinone oxidoreductase subunit J</fullName>
        <ecNumber evidence="13">7.1.1.-</ecNumber>
    </recommendedName>
</protein>
<dbReference type="Gene3D" id="1.20.120.1200">
    <property type="entry name" value="NADH-ubiquinone/plastoquinone oxidoreductase chain 6, subunit NuoJ"/>
    <property type="match status" value="1"/>
</dbReference>
<dbReference type="OrthoDB" id="9790848at2"/>
<reference evidence="14 15" key="1">
    <citation type="submission" date="2018-12" db="EMBL/GenBank/DDBJ databases">
        <authorList>
            <person name="Chong R.A."/>
        </authorList>
    </citation>
    <scope>NUCLEOTIDE SEQUENCE [LARGE SCALE GENOMIC DNA]</scope>
    <source>
        <strain evidence="14 15">Mga</strain>
    </source>
</reference>
<name>A0A4D6Y1J1_9GAMM</name>
<feature type="transmembrane region" description="Helical" evidence="13">
    <location>
        <begin position="29"/>
        <end position="50"/>
    </location>
</feature>
<feature type="transmembrane region" description="Helical" evidence="13">
    <location>
        <begin position="134"/>
        <end position="159"/>
    </location>
</feature>
<dbReference type="AlphaFoldDB" id="A0A4D6Y1J1"/>
<comment type="subunit">
    <text evidence="11">Composed of 13 different subunits. Subunits NuoA, H, J, K, L, M, N constitute the membrane sector of the complex.</text>
</comment>
<keyword evidence="10 13" id="KW-0472">Membrane</keyword>
<proteinExistence type="inferred from homology"/>
<comment type="function">
    <text evidence="13">NDH-1 shuttles electrons from NADH, via FMN and iron-sulfur (Fe-S) centers, to quinones in the respiratory chain. Couples the redox reaction to proton translocation (for every two electrons transferred, four hydrogen ions are translocated across the cytoplasmic membrane), and thus conserves the redox energy in a proton gradient.</text>
</comment>
<evidence type="ECO:0000256" key="7">
    <source>
        <dbReference type="ARBA" id="ARBA00022967"/>
    </source>
</evidence>
<keyword evidence="4 13" id="KW-1003">Cell membrane</keyword>
<dbReference type="Proteomes" id="UP000298716">
    <property type="component" value="Chromosome"/>
</dbReference>
<feature type="transmembrane region" description="Helical" evidence="13">
    <location>
        <begin position="90"/>
        <end position="114"/>
    </location>
</feature>
<evidence type="ECO:0000256" key="3">
    <source>
        <dbReference type="ARBA" id="ARBA00019907"/>
    </source>
</evidence>
<dbReference type="RefSeq" id="WP_158354632.1">
    <property type="nucleotide sequence ID" value="NZ_CP034867.1"/>
</dbReference>
<comment type="similarity">
    <text evidence="2 13">Belongs to the complex I subunit 6 family.</text>
</comment>
<keyword evidence="7" id="KW-1278">Translocase</keyword>
<comment type="subcellular location">
    <subcellularLocation>
        <location evidence="1 13">Cell membrane</location>
        <topology evidence="1 13">Multi-pass membrane protein</topology>
    </subcellularLocation>
</comment>
<dbReference type="PANTHER" id="PTHR33269:SF17">
    <property type="entry name" value="NADH-UBIQUINONE OXIDOREDUCTASE CHAIN 6"/>
    <property type="match status" value="1"/>
</dbReference>
<keyword evidence="5 13" id="KW-0812">Transmembrane</keyword>
<keyword evidence="6 13" id="KW-0874">Quinone</keyword>
<evidence type="ECO:0000256" key="11">
    <source>
        <dbReference type="ARBA" id="ARBA00025811"/>
    </source>
</evidence>
<evidence type="ECO:0000313" key="15">
    <source>
        <dbReference type="Proteomes" id="UP000298716"/>
    </source>
</evidence>
<feature type="transmembrane region" description="Helical" evidence="13">
    <location>
        <begin position="56"/>
        <end position="78"/>
    </location>
</feature>
<dbReference type="InterPro" id="IPR042106">
    <property type="entry name" value="Nuo/plastoQ_OxRdtase_6_NuoJ"/>
</dbReference>
<accession>A0A4D6Y1J1</accession>
<evidence type="ECO:0000256" key="8">
    <source>
        <dbReference type="ARBA" id="ARBA00022989"/>
    </source>
</evidence>
<dbReference type="PANTHER" id="PTHR33269">
    <property type="entry name" value="NADH-UBIQUINONE OXIDOREDUCTASE CHAIN 6"/>
    <property type="match status" value="1"/>
</dbReference>
<evidence type="ECO:0000256" key="9">
    <source>
        <dbReference type="ARBA" id="ARBA00023027"/>
    </source>
</evidence>
<reference evidence="14 15" key="2">
    <citation type="submission" date="2019-05" db="EMBL/GenBank/DDBJ databases">
        <title>Genome evolution of the obligate endosymbiont Buchnera aphidicola.</title>
        <authorList>
            <person name="Moran N.A."/>
        </authorList>
    </citation>
    <scope>NUCLEOTIDE SEQUENCE [LARGE SCALE GENOMIC DNA]</scope>
    <source>
        <strain evidence="14 15">Mga</strain>
    </source>
</reference>
<evidence type="ECO:0000256" key="1">
    <source>
        <dbReference type="ARBA" id="ARBA00004651"/>
    </source>
</evidence>
<evidence type="ECO:0000256" key="5">
    <source>
        <dbReference type="ARBA" id="ARBA00022692"/>
    </source>
</evidence>
<organism evidence="14 15">
    <name type="scientific">Buchnera aphidicola</name>
    <name type="common">Macrosiphum gaurae</name>
    <dbReference type="NCBI Taxonomy" id="2315801"/>
    <lineage>
        <taxon>Bacteria</taxon>
        <taxon>Pseudomonadati</taxon>
        <taxon>Pseudomonadota</taxon>
        <taxon>Gammaproteobacteria</taxon>
        <taxon>Enterobacterales</taxon>
        <taxon>Erwiniaceae</taxon>
        <taxon>Buchnera</taxon>
    </lineage>
</organism>
<dbReference type="FunFam" id="1.20.120.1200:FF:000001">
    <property type="entry name" value="NADH-quinone oxidoreductase subunit J"/>
    <property type="match status" value="1"/>
</dbReference>
<dbReference type="InterPro" id="IPR001457">
    <property type="entry name" value="NADH_UbQ/plastoQ_OxRdtase_su6"/>
</dbReference>
<comment type="catalytic activity">
    <reaction evidence="12 13">
        <text>a quinone + NADH + 5 H(+)(in) = a quinol + NAD(+) + 4 H(+)(out)</text>
        <dbReference type="Rhea" id="RHEA:57888"/>
        <dbReference type="ChEBI" id="CHEBI:15378"/>
        <dbReference type="ChEBI" id="CHEBI:24646"/>
        <dbReference type="ChEBI" id="CHEBI:57540"/>
        <dbReference type="ChEBI" id="CHEBI:57945"/>
        <dbReference type="ChEBI" id="CHEBI:132124"/>
    </reaction>
</comment>
<dbReference type="EMBL" id="CP034867">
    <property type="protein sequence ID" value="QCI22619.1"/>
    <property type="molecule type" value="Genomic_DNA"/>
</dbReference>
<evidence type="ECO:0000256" key="4">
    <source>
        <dbReference type="ARBA" id="ARBA00022475"/>
    </source>
</evidence>
<dbReference type="GO" id="GO:0048038">
    <property type="term" value="F:quinone binding"/>
    <property type="evidence" value="ECO:0007669"/>
    <property type="project" value="UniProtKB-UniRule"/>
</dbReference>
<dbReference type="GO" id="GO:0005886">
    <property type="term" value="C:plasma membrane"/>
    <property type="evidence" value="ECO:0007669"/>
    <property type="project" value="UniProtKB-SubCell"/>
</dbReference>
<keyword evidence="8 13" id="KW-1133">Transmembrane helix</keyword>
<dbReference type="GO" id="GO:0008137">
    <property type="term" value="F:NADH dehydrogenase (ubiquinone) activity"/>
    <property type="evidence" value="ECO:0007669"/>
    <property type="project" value="UniProtKB-UniRule"/>
</dbReference>
<feature type="transmembrane region" description="Helical" evidence="13">
    <location>
        <begin position="6"/>
        <end position="22"/>
    </location>
</feature>
<evidence type="ECO:0000256" key="6">
    <source>
        <dbReference type="ARBA" id="ARBA00022719"/>
    </source>
</evidence>
<dbReference type="GO" id="GO:0016491">
    <property type="term" value="F:oxidoreductase activity"/>
    <property type="evidence" value="ECO:0007669"/>
    <property type="project" value="UniProtKB-KW"/>
</dbReference>
<keyword evidence="14" id="KW-0560">Oxidoreductase</keyword>
<evidence type="ECO:0000256" key="12">
    <source>
        <dbReference type="ARBA" id="ARBA00047712"/>
    </source>
</evidence>
<evidence type="ECO:0000256" key="13">
    <source>
        <dbReference type="RuleBase" id="RU004429"/>
    </source>
</evidence>
<evidence type="ECO:0000256" key="10">
    <source>
        <dbReference type="ARBA" id="ARBA00023136"/>
    </source>
</evidence>
<gene>
    <name evidence="14" type="ORF">D9V72_00810</name>
</gene>
<evidence type="ECO:0000256" key="2">
    <source>
        <dbReference type="ARBA" id="ARBA00005698"/>
    </source>
</evidence>
<dbReference type="Pfam" id="PF00499">
    <property type="entry name" value="Oxidored_q3"/>
    <property type="match status" value="1"/>
</dbReference>
<sequence>MEFVFYICSFSAVISTFFVIIQKNAVYSLLYLIISLLSISGIFFSLGAFFAGALEVIVYAGAIIVLFVFVIMTLNISNEHDLQEKNYLKPIFWLGPSILSLILFLSMTYTIFFLKEKRIDSILIDSKMVGMNLFGPYMLLVELSSILLLSALVVVFHIGKEKKYVNKNKIL</sequence>
<keyword evidence="9 13" id="KW-0520">NAD</keyword>